<sequence length="81" mass="8711">MVPFTAKQIQEQLKAKIKEATSAPPNTSKPITRTIEEPRGLLKASIVEAVKVSPNASKPATTIPPTSKEIQSQFKAKIAEA</sequence>
<feature type="region of interest" description="Disordered" evidence="1">
    <location>
        <begin position="17"/>
        <end position="37"/>
    </location>
</feature>
<evidence type="ECO:0000313" key="2">
    <source>
        <dbReference type="EMBL" id="RKK11088.1"/>
    </source>
</evidence>
<reference evidence="2 3" key="1">
    <citation type="journal article" date="2018" name="Sci. Rep.">
        <title>Characterisation of pathogen-specific regions and novel effector candidates in Fusarium oxysporum f. sp. cepae.</title>
        <authorList>
            <person name="Armitage A.D."/>
            <person name="Taylor A."/>
            <person name="Sobczyk M.K."/>
            <person name="Baxter L."/>
            <person name="Greenfield B.P."/>
            <person name="Bates H.J."/>
            <person name="Wilson F."/>
            <person name="Jackson A.C."/>
            <person name="Ott S."/>
            <person name="Harrison R.J."/>
            <person name="Clarkson J.P."/>
        </authorList>
    </citation>
    <scope>NUCLEOTIDE SEQUENCE [LARGE SCALE GENOMIC DNA]</scope>
    <source>
        <strain evidence="2 3">FoC_Fus2</strain>
    </source>
</reference>
<evidence type="ECO:0000256" key="1">
    <source>
        <dbReference type="SAM" id="MobiDB-lite"/>
    </source>
</evidence>
<evidence type="ECO:0000313" key="3">
    <source>
        <dbReference type="Proteomes" id="UP000270866"/>
    </source>
</evidence>
<name>A0A3L6N1F6_FUSOX</name>
<comment type="caution">
    <text evidence="2">The sequence shown here is derived from an EMBL/GenBank/DDBJ whole genome shotgun (WGS) entry which is preliminary data.</text>
</comment>
<proteinExistence type="predicted"/>
<organism evidence="2 3">
    <name type="scientific">Fusarium oxysporum f. sp. cepae</name>
    <dbReference type="NCBI Taxonomy" id="396571"/>
    <lineage>
        <taxon>Eukaryota</taxon>
        <taxon>Fungi</taxon>
        <taxon>Dikarya</taxon>
        <taxon>Ascomycota</taxon>
        <taxon>Pezizomycotina</taxon>
        <taxon>Sordariomycetes</taxon>
        <taxon>Hypocreomycetidae</taxon>
        <taxon>Hypocreales</taxon>
        <taxon>Nectriaceae</taxon>
        <taxon>Fusarium</taxon>
        <taxon>Fusarium oxysporum species complex</taxon>
    </lineage>
</organism>
<dbReference type="AlphaFoldDB" id="A0A3L6N1F6"/>
<protein>
    <submittedName>
        <fullName evidence="2">Uncharacterized protein</fullName>
    </submittedName>
</protein>
<accession>A0A3L6N1F6</accession>
<dbReference type="EMBL" id="MRCU01000010">
    <property type="protein sequence ID" value="RKK11088.1"/>
    <property type="molecule type" value="Genomic_DNA"/>
</dbReference>
<gene>
    <name evidence="2" type="ORF">BFJ65_g15080</name>
</gene>
<dbReference type="Proteomes" id="UP000270866">
    <property type="component" value="Unassembled WGS sequence"/>
</dbReference>